<feature type="domain" description="RING-type" evidence="20">
    <location>
        <begin position="222"/>
        <end position="262"/>
    </location>
</feature>
<comment type="similarity">
    <text evidence="3">Belongs to the pex2/pex10/pex12 family.</text>
</comment>
<name>A0A834I313_RHYFE</name>
<accession>A0A834I313</accession>
<keyword evidence="7" id="KW-0479">Metal-binding</keyword>
<protein>
    <recommendedName>
        <fullName evidence="17">RING-type E3 ubiquitin transferase (cysteine targeting)</fullName>
        <ecNumber evidence="17">2.3.2.36</ecNumber>
    </recommendedName>
    <alternativeName>
        <fullName evidence="15">Peroxin-2</fullName>
    </alternativeName>
</protein>
<dbReference type="EMBL" id="JAACXV010013955">
    <property type="protein sequence ID" value="KAF7271476.1"/>
    <property type="molecule type" value="Genomic_DNA"/>
</dbReference>
<keyword evidence="8 18" id="KW-0863">Zinc-finger</keyword>
<keyword evidence="10" id="KW-0862">Zinc</keyword>
<reference evidence="21" key="1">
    <citation type="submission" date="2020-08" db="EMBL/GenBank/DDBJ databases">
        <title>Genome sequencing and assembly of the red palm weevil Rhynchophorus ferrugineus.</title>
        <authorList>
            <person name="Dias G.B."/>
            <person name="Bergman C.M."/>
            <person name="Manee M."/>
        </authorList>
    </citation>
    <scope>NUCLEOTIDE SEQUENCE</scope>
    <source>
        <strain evidence="21">AA-2017</strain>
        <tissue evidence="21">Whole larva</tissue>
    </source>
</reference>
<dbReference type="InterPro" id="IPR025654">
    <property type="entry name" value="PEX2/10"/>
</dbReference>
<dbReference type="PROSITE" id="PS00518">
    <property type="entry name" value="ZF_RING_1"/>
    <property type="match status" value="1"/>
</dbReference>
<dbReference type="GO" id="GO:0008270">
    <property type="term" value="F:zinc ion binding"/>
    <property type="evidence" value="ECO:0007669"/>
    <property type="project" value="UniProtKB-KW"/>
</dbReference>
<evidence type="ECO:0000256" key="16">
    <source>
        <dbReference type="ARBA" id="ARBA00034438"/>
    </source>
</evidence>
<dbReference type="GO" id="GO:0016558">
    <property type="term" value="P:protein import into peroxisome matrix"/>
    <property type="evidence" value="ECO:0007669"/>
    <property type="project" value="InterPro"/>
</dbReference>
<dbReference type="GO" id="GO:0061630">
    <property type="term" value="F:ubiquitin protein ligase activity"/>
    <property type="evidence" value="ECO:0007669"/>
    <property type="project" value="UniProtKB-EC"/>
</dbReference>
<dbReference type="AlphaFoldDB" id="A0A834I313"/>
<keyword evidence="9" id="KW-0833">Ubl conjugation pathway</keyword>
<evidence type="ECO:0000256" key="18">
    <source>
        <dbReference type="PROSITE-ProRule" id="PRU00175"/>
    </source>
</evidence>
<evidence type="ECO:0000256" key="5">
    <source>
        <dbReference type="ARBA" id="ARBA00022679"/>
    </source>
</evidence>
<evidence type="ECO:0000256" key="2">
    <source>
        <dbReference type="ARBA" id="ARBA00004906"/>
    </source>
</evidence>
<comment type="subcellular location">
    <subcellularLocation>
        <location evidence="1">Peroxisome membrane</location>
        <topology evidence="1">Multi-pass membrane protein</topology>
    </subcellularLocation>
</comment>
<dbReference type="OrthoDB" id="1701437at2759"/>
<dbReference type="Pfam" id="PF04757">
    <property type="entry name" value="Pex2_Pex12"/>
    <property type="match status" value="1"/>
</dbReference>
<gene>
    <name evidence="21" type="ORF">GWI33_015644</name>
</gene>
<keyword evidence="5" id="KW-0808">Transferase</keyword>
<comment type="caution">
    <text evidence="21">The sequence shown here is derived from an EMBL/GenBank/DDBJ whole genome shotgun (WGS) entry which is preliminary data.</text>
</comment>
<evidence type="ECO:0000256" key="3">
    <source>
        <dbReference type="ARBA" id="ARBA00008704"/>
    </source>
</evidence>
<dbReference type="SUPFAM" id="SSF57850">
    <property type="entry name" value="RING/U-box"/>
    <property type="match status" value="1"/>
</dbReference>
<evidence type="ECO:0000256" key="19">
    <source>
        <dbReference type="SAM" id="Phobius"/>
    </source>
</evidence>
<organism evidence="21 22">
    <name type="scientific">Rhynchophorus ferrugineus</name>
    <name type="common">Red palm weevil</name>
    <name type="synonym">Curculio ferrugineus</name>
    <dbReference type="NCBI Taxonomy" id="354439"/>
    <lineage>
        <taxon>Eukaryota</taxon>
        <taxon>Metazoa</taxon>
        <taxon>Ecdysozoa</taxon>
        <taxon>Arthropoda</taxon>
        <taxon>Hexapoda</taxon>
        <taxon>Insecta</taxon>
        <taxon>Pterygota</taxon>
        <taxon>Neoptera</taxon>
        <taxon>Endopterygota</taxon>
        <taxon>Coleoptera</taxon>
        <taxon>Polyphaga</taxon>
        <taxon>Cucujiformia</taxon>
        <taxon>Curculionidae</taxon>
        <taxon>Dryophthorinae</taxon>
        <taxon>Rhynchophorus</taxon>
    </lineage>
</organism>
<keyword evidence="13 19" id="KW-0472">Membrane</keyword>
<dbReference type="EC" id="2.3.2.36" evidence="17"/>
<dbReference type="InterPro" id="IPR006845">
    <property type="entry name" value="Pex_N"/>
</dbReference>
<dbReference type="InterPro" id="IPR017907">
    <property type="entry name" value="Znf_RING_CS"/>
</dbReference>
<comment type="pathway">
    <text evidence="2">Protein modification; protein ubiquitination.</text>
</comment>
<evidence type="ECO:0000313" key="21">
    <source>
        <dbReference type="EMBL" id="KAF7271476.1"/>
    </source>
</evidence>
<keyword evidence="14" id="KW-0576">Peroxisome</keyword>
<dbReference type="Gene3D" id="3.30.40.10">
    <property type="entry name" value="Zinc/RING finger domain, C3HC4 (zinc finger)"/>
    <property type="match status" value="1"/>
</dbReference>
<feature type="transmembrane region" description="Helical" evidence="19">
    <location>
        <begin position="170"/>
        <end position="189"/>
    </location>
</feature>
<keyword evidence="4" id="KW-0813">Transport</keyword>
<evidence type="ECO:0000256" key="12">
    <source>
        <dbReference type="ARBA" id="ARBA00022989"/>
    </source>
</evidence>
<feature type="transmembrane region" description="Helical" evidence="19">
    <location>
        <begin position="114"/>
        <end position="133"/>
    </location>
</feature>
<dbReference type="PANTHER" id="PTHR48178">
    <property type="entry name" value="PEROXISOME BIOGENESIS FACTOR 2"/>
    <property type="match status" value="1"/>
</dbReference>
<evidence type="ECO:0000256" key="17">
    <source>
        <dbReference type="ARBA" id="ARBA00034523"/>
    </source>
</evidence>
<sequence length="275" mass="32201">MTKTNLLRVTQMNAIFLDTEIEKSLRLIIQEACKHLSPGLIAPIEPEINLLLRFGILKNSVLNKGSTFGQQLLNIQYENMTCTKAILYLLLNCLDYVKTRCEFSRPSHYMNNKLFKIYVIFKILDFINISVFLKTGTKPRLTERILGLNQVYRDESSPRTFQSKYMTRELLWNGFIEIIVYLLPLINYYKLKRFVRYYNPLYKRKTYTSVIQGREFTVNTKCAHCNENPILPHHMGCSHIFCYVCLKGNLAADSKYECPICEHRNPNVLCDKVNK</sequence>
<evidence type="ECO:0000256" key="11">
    <source>
        <dbReference type="ARBA" id="ARBA00022927"/>
    </source>
</evidence>
<dbReference type="InterPro" id="IPR001841">
    <property type="entry name" value="Znf_RING"/>
</dbReference>
<keyword evidence="6 19" id="KW-0812">Transmembrane</keyword>
<evidence type="ECO:0000256" key="13">
    <source>
        <dbReference type="ARBA" id="ARBA00023136"/>
    </source>
</evidence>
<dbReference type="PANTHER" id="PTHR48178:SF1">
    <property type="entry name" value="PEROXISOME BIOGENESIS FACTOR 2"/>
    <property type="match status" value="1"/>
</dbReference>
<proteinExistence type="inferred from homology"/>
<dbReference type="PROSITE" id="PS50089">
    <property type="entry name" value="ZF_RING_2"/>
    <property type="match status" value="1"/>
</dbReference>
<comment type="catalytic activity">
    <reaction evidence="16">
        <text>[E2 ubiquitin-conjugating enzyme]-S-ubiquitinyl-L-cysteine + [acceptor protein]-L-cysteine = [E2 ubiquitin-conjugating enzyme]-L-cysteine + [acceptor protein]-S-ubiquitinyl-L-cysteine.</text>
        <dbReference type="EC" id="2.3.2.36"/>
    </reaction>
</comment>
<evidence type="ECO:0000256" key="7">
    <source>
        <dbReference type="ARBA" id="ARBA00022723"/>
    </source>
</evidence>
<evidence type="ECO:0000256" key="14">
    <source>
        <dbReference type="ARBA" id="ARBA00023140"/>
    </source>
</evidence>
<evidence type="ECO:0000256" key="15">
    <source>
        <dbReference type="ARBA" id="ARBA00032511"/>
    </source>
</evidence>
<dbReference type="InterPro" id="IPR013083">
    <property type="entry name" value="Znf_RING/FYVE/PHD"/>
</dbReference>
<dbReference type="Proteomes" id="UP000625711">
    <property type="component" value="Unassembled WGS sequence"/>
</dbReference>
<keyword evidence="11" id="KW-0653">Protein transport</keyword>
<dbReference type="SMART" id="SM00184">
    <property type="entry name" value="RING"/>
    <property type="match status" value="1"/>
</dbReference>
<dbReference type="GO" id="GO:0005778">
    <property type="term" value="C:peroxisomal membrane"/>
    <property type="evidence" value="ECO:0007669"/>
    <property type="project" value="UniProtKB-SubCell"/>
</dbReference>
<evidence type="ECO:0000256" key="10">
    <source>
        <dbReference type="ARBA" id="ARBA00022833"/>
    </source>
</evidence>
<evidence type="ECO:0000256" key="9">
    <source>
        <dbReference type="ARBA" id="ARBA00022786"/>
    </source>
</evidence>
<evidence type="ECO:0000313" key="22">
    <source>
        <dbReference type="Proteomes" id="UP000625711"/>
    </source>
</evidence>
<evidence type="ECO:0000256" key="1">
    <source>
        <dbReference type="ARBA" id="ARBA00004585"/>
    </source>
</evidence>
<evidence type="ECO:0000256" key="6">
    <source>
        <dbReference type="ARBA" id="ARBA00022692"/>
    </source>
</evidence>
<evidence type="ECO:0000256" key="8">
    <source>
        <dbReference type="ARBA" id="ARBA00022771"/>
    </source>
</evidence>
<keyword evidence="12 19" id="KW-1133">Transmembrane helix</keyword>
<keyword evidence="22" id="KW-1185">Reference proteome</keyword>
<evidence type="ECO:0000259" key="20">
    <source>
        <dbReference type="PROSITE" id="PS50089"/>
    </source>
</evidence>
<evidence type="ECO:0000256" key="4">
    <source>
        <dbReference type="ARBA" id="ARBA00022448"/>
    </source>
</evidence>